<keyword evidence="1" id="KW-0862">Zinc</keyword>
<sequence length="404" mass="45196">MTTRFRLPLDLQAGLVRTVNRLLDVSREMLPPSVSEVLTSLIDTLLLDHSHMAHQVELTSEARSSEEAIALNAPMGSPLESECSATVKDDSFAFSSSDPQSEIASRLLVNTFTQTSPQKVRHTVDDLTETTKQNNDHNHPPNNTFGRLAEHCFPENPTFHAAGDSTKTFSHVFAQDRFRNLDWCRWPVCMAHYLGQKCPFGENSCPEAHVSPALADAINDKGLVRVCFDALGVGGRTCLRKPGFCRFFHAPAHIRYQLLELRHDNRLSNYRRNSIEHDFSVYPSFYHPEQNPQYNNQVLPDSVASASAQNQVDQVPNTDVTLSVAIVAALVARLLEARIYQIPGAAEKLMAALYGVGTDEVRNTPQHNMQPCLVHQPIYTYTNATTEENPNSAQSYFGNYYTTY</sequence>
<evidence type="ECO:0000259" key="2">
    <source>
        <dbReference type="PROSITE" id="PS50103"/>
    </source>
</evidence>
<keyword evidence="1" id="KW-0479">Metal-binding</keyword>
<evidence type="ECO:0000256" key="1">
    <source>
        <dbReference type="PROSITE-ProRule" id="PRU00723"/>
    </source>
</evidence>
<organism evidence="3 4">
    <name type="scientific">Paragonimus westermani</name>
    <dbReference type="NCBI Taxonomy" id="34504"/>
    <lineage>
        <taxon>Eukaryota</taxon>
        <taxon>Metazoa</taxon>
        <taxon>Spiralia</taxon>
        <taxon>Lophotrochozoa</taxon>
        <taxon>Platyhelminthes</taxon>
        <taxon>Trematoda</taxon>
        <taxon>Digenea</taxon>
        <taxon>Plagiorchiida</taxon>
        <taxon>Troglotremata</taxon>
        <taxon>Troglotrematidae</taxon>
        <taxon>Paragonimus</taxon>
    </lineage>
</organism>
<dbReference type="AlphaFoldDB" id="A0A5J4NPK4"/>
<feature type="zinc finger region" description="C3H1-type" evidence="1">
    <location>
        <begin position="183"/>
        <end position="212"/>
    </location>
</feature>
<dbReference type="Proteomes" id="UP000324629">
    <property type="component" value="Unassembled WGS sequence"/>
</dbReference>
<reference evidence="3 4" key="1">
    <citation type="journal article" date="2019" name="Gigascience">
        <title>Whole-genome sequence of the oriental lung fluke Paragonimus westermani.</title>
        <authorList>
            <person name="Oey H."/>
            <person name="Zakrzewski M."/>
            <person name="Narain K."/>
            <person name="Devi K.R."/>
            <person name="Agatsuma T."/>
            <person name="Nawaratna S."/>
            <person name="Gobert G.N."/>
            <person name="Jones M.K."/>
            <person name="Ragan M.A."/>
            <person name="McManus D.P."/>
            <person name="Krause L."/>
        </authorList>
    </citation>
    <scope>NUCLEOTIDE SEQUENCE [LARGE SCALE GENOMIC DNA]</scope>
    <source>
        <strain evidence="3 4">IND2009</strain>
    </source>
</reference>
<dbReference type="GO" id="GO:0008270">
    <property type="term" value="F:zinc ion binding"/>
    <property type="evidence" value="ECO:0007669"/>
    <property type="project" value="UniProtKB-KW"/>
</dbReference>
<feature type="domain" description="C3H1-type" evidence="2">
    <location>
        <begin position="183"/>
        <end position="212"/>
    </location>
</feature>
<keyword evidence="4" id="KW-1185">Reference proteome</keyword>
<comment type="caution">
    <text evidence="3">The sequence shown here is derived from an EMBL/GenBank/DDBJ whole genome shotgun (WGS) entry which is preliminary data.</text>
</comment>
<dbReference type="PROSITE" id="PS50103">
    <property type="entry name" value="ZF_C3H1"/>
    <property type="match status" value="1"/>
</dbReference>
<keyword evidence="1" id="KW-0863">Zinc-finger</keyword>
<accession>A0A5J4NPK4</accession>
<protein>
    <recommendedName>
        <fullName evidence="2">C3H1-type domain-containing protein</fullName>
    </recommendedName>
</protein>
<dbReference type="InterPro" id="IPR000571">
    <property type="entry name" value="Znf_CCCH"/>
</dbReference>
<evidence type="ECO:0000313" key="3">
    <source>
        <dbReference type="EMBL" id="KAA3677506.1"/>
    </source>
</evidence>
<dbReference type="EMBL" id="QNGE01001474">
    <property type="protein sequence ID" value="KAA3677506.1"/>
    <property type="molecule type" value="Genomic_DNA"/>
</dbReference>
<name>A0A5J4NPK4_9TREM</name>
<dbReference type="Gene3D" id="3.30.1370.210">
    <property type="match status" value="1"/>
</dbReference>
<evidence type="ECO:0000313" key="4">
    <source>
        <dbReference type="Proteomes" id="UP000324629"/>
    </source>
</evidence>
<proteinExistence type="predicted"/>
<gene>
    <name evidence="3" type="ORF">DEA37_0004678</name>
</gene>